<dbReference type="EMBL" id="CP071502">
    <property type="protein sequence ID" value="QSX35886.1"/>
    <property type="molecule type" value="Genomic_DNA"/>
</dbReference>
<evidence type="ECO:0000259" key="3">
    <source>
        <dbReference type="Pfam" id="PF19313"/>
    </source>
</evidence>
<dbReference type="InterPro" id="IPR010502">
    <property type="entry name" value="Carb-bd_dom_fam9"/>
</dbReference>
<evidence type="ECO:0000313" key="4">
    <source>
        <dbReference type="EMBL" id="QSX35886.1"/>
    </source>
</evidence>
<keyword evidence="5" id="KW-1185">Reference proteome</keyword>
<dbReference type="Proteomes" id="UP000663207">
    <property type="component" value="Chromosome"/>
</dbReference>
<feature type="signal peptide" evidence="1">
    <location>
        <begin position="1"/>
        <end position="27"/>
    </location>
</feature>
<dbReference type="SUPFAM" id="SSF49344">
    <property type="entry name" value="CBD9-like"/>
    <property type="match status" value="1"/>
</dbReference>
<dbReference type="Pfam" id="PF06452">
    <property type="entry name" value="CBM9_1"/>
    <property type="match status" value="1"/>
</dbReference>
<proteinExistence type="predicted"/>
<evidence type="ECO:0000256" key="1">
    <source>
        <dbReference type="SAM" id="SignalP"/>
    </source>
</evidence>
<name>A0ABX7QZ46_9GAMM</name>
<feature type="domain" description="Carbohydrate-binding" evidence="2">
    <location>
        <begin position="46"/>
        <end position="203"/>
    </location>
</feature>
<evidence type="ECO:0000313" key="5">
    <source>
        <dbReference type="Proteomes" id="UP000663207"/>
    </source>
</evidence>
<feature type="chain" id="PRO_5045147950" evidence="1">
    <location>
        <begin position="28"/>
        <end position="784"/>
    </location>
</feature>
<sequence>MTHNKTSLWRRTLLAGLLPLAASSAHAGLDSQFSIQIPTIETAANIDGELDDAVWAKAGRASLTYETRPSENGPAPVATDAFIYASKDTLYVAFEAKDPNPDEMRAHLRARDDVWGDDLIGIKLDTFNSAKLAYQFFVNPLGVQLDSIENELTKQESAAWDGIWYSAGTRTATGYRVEMALPLTLFSFDSDKDEQEWGIELIRFYPRNEDMRFSTHKIARDNNCQLCQLGVARGLEQAEQGKGIQLTPSLVAKGHRSRGPEDGAKWQDEKDLDPGLDMRWAVTPSTLVNATLNPDFSQVEADAGQLDVNTTFALFYDEKRAFFLDNKDYFDTRINLLHTRNIADPDYGLKLTSKTDQHTFALLGSNDTQTHFLVPGNLGSGIGSIDKESINLAGRYRFDAGNHFALGGLVTTKSAGDYHNTVASADLKYQLTEQDAVIAQVVASDTRYPEDFFQQFCRGEDCSEPDSACAPGNCALNERVLRSRKQDSFGDRLFNIKYEHNDRNYYLFADYIDIGEDFRADLGFVDKVDFRKFTTGGNYVWYPESGPFNKIKLGGDWDRTLNQAGEQLEQELEGFLELQGGWQSYLAMGWVNRDRVGPRLDGSKLAIEGNTREFNETQYWFYGNMSPLTWFTAQLDSAFGDEIDQANNRLGRKLYLNPTLTLRLTEGLSLKIAHTFQTLDVDEGRLFTANLSDLRLNWQLSIESFIRLSAIYTHVKREPSRYLYFTPDRLSQQLGTELLYGYKLNPFSVFYLGYSDAMSADDSFPGLSRTDQTVFMKLSYAWAL</sequence>
<dbReference type="Gene3D" id="2.60.40.1190">
    <property type="match status" value="1"/>
</dbReference>
<dbReference type="Pfam" id="PF19313">
    <property type="entry name" value="DUF5916"/>
    <property type="match status" value="1"/>
</dbReference>
<accession>A0ABX7QZ46</accession>
<gene>
    <name evidence="4" type="ORF">JYB85_11005</name>
</gene>
<protein>
    <submittedName>
        <fullName evidence="4">Carbohydrate binding family 9 domain-containing protein</fullName>
    </submittedName>
</protein>
<reference evidence="4 5" key="1">
    <citation type="submission" date="2021-03" db="EMBL/GenBank/DDBJ databases">
        <title>Novel species identification of genus Shewanella.</title>
        <authorList>
            <person name="Liu G."/>
            <person name="Zhang Q."/>
        </authorList>
    </citation>
    <scope>NUCLEOTIDE SEQUENCE [LARGE SCALE GENOMIC DNA]</scope>
    <source>
        <strain evidence="4 5">FJAT-52962</strain>
    </source>
</reference>
<keyword evidence="1" id="KW-0732">Signal</keyword>
<evidence type="ECO:0000259" key="2">
    <source>
        <dbReference type="Pfam" id="PF06452"/>
    </source>
</evidence>
<organism evidence="4 5">
    <name type="scientific">Shewanella sedimentimangrovi</name>
    <dbReference type="NCBI Taxonomy" id="2814293"/>
    <lineage>
        <taxon>Bacteria</taxon>
        <taxon>Pseudomonadati</taxon>
        <taxon>Pseudomonadota</taxon>
        <taxon>Gammaproteobacteria</taxon>
        <taxon>Alteromonadales</taxon>
        <taxon>Shewanellaceae</taxon>
        <taxon>Shewanella</taxon>
    </lineage>
</organism>
<dbReference type="CDD" id="cd09618">
    <property type="entry name" value="CBM9_like_2"/>
    <property type="match status" value="1"/>
</dbReference>
<feature type="domain" description="DUF5916" evidence="3">
    <location>
        <begin position="268"/>
        <end position="344"/>
    </location>
</feature>
<dbReference type="InterPro" id="IPR045670">
    <property type="entry name" value="DUF5916"/>
</dbReference>
<dbReference type="RefSeq" id="WP_207379338.1">
    <property type="nucleotide sequence ID" value="NZ_CP071502.1"/>
</dbReference>